<feature type="signal peptide" evidence="1">
    <location>
        <begin position="1"/>
        <end position="19"/>
    </location>
</feature>
<gene>
    <name evidence="3" type="ORF">Psi01_85880</name>
</gene>
<dbReference type="EMBL" id="BOOJ01000119">
    <property type="protein sequence ID" value="GIH97958.1"/>
    <property type="molecule type" value="Genomic_DNA"/>
</dbReference>
<sequence length="433" mass="44655">MVGAMVAAGLLVPAPAASAVTGGTAGTAGAAETAHRERGAYAAGRTYYVDARKGDDSAAGTSAATAWQSLDAVNSADLGPGDTVRFKRGNTWTGTLTLSGKGTAASPIIVATYGGGISPKITSTEGSCVVVSGSNIRITGLRTSKCGWAGFEVSGDSNLLDSVYADRNVTGVQITGSRNTVEDSILTDNNRMSVNDSGGDDDSGAFGVLLNGDDNLVTGNLITGSYASSHDYGTDGAAVEVFNGDRNRVTHNIARNNETFVELGAKKGKTATGNIFAHNVVTSTRKRGSFLVTRGARHVVGPVKGTIAVHNSVYLPQRDTIGWSCHDGCSPSILRLRNNVIVVGGEMGFEDGKGADEAGSLYYGRSMKFKLGPRSIVARPRFSSTKSLRLEPGSPARGRGQKLSAAWFGGASLARDIAGKPLPADPDAGAYQN</sequence>
<proteinExistence type="predicted"/>
<evidence type="ECO:0000313" key="3">
    <source>
        <dbReference type="EMBL" id="GIH97958.1"/>
    </source>
</evidence>
<dbReference type="SUPFAM" id="SSF51126">
    <property type="entry name" value="Pectin lyase-like"/>
    <property type="match status" value="1"/>
</dbReference>
<protein>
    <submittedName>
        <fullName evidence="3">Hemolysin</fullName>
    </submittedName>
</protein>
<evidence type="ECO:0000256" key="1">
    <source>
        <dbReference type="SAM" id="SignalP"/>
    </source>
</evidence>
<evidence type="ECO:0000259" key="2">
    <source>
        <dbReference type="Pfam" id="PF05048"/>
    </source>
</evidence>
<evidence type="ECO:0000313" key="4">
    <source>
        <dbReference type="Proteomes" id="UP000619788"/>
    </source>
</evidence>
<comment type="caution">
    <text evidence="3">The sequence shown here is derived from an EMBL/GenBank/DDBJ whole genome shotgun (WGS) entry which is preliminary data.</text>
</comment>
<keyword evidence="4" id="KW-1185">Reference proteome</keyword>
<feature type="domain" description="Periplasmic copper-binding protein NosD beta helix" evidence="2">
    <location>
        <begin position="121"/>
        <end position="282"/>
    </location>
</feature>
<organism evidence="3 4">
    <name type="scientific">Planobispora siamensis</name>
    <dbReference type="NCBI Taxonomy" id="936338"/>
    <lineage>
        <taxon>Bacteria</taxon>
        <taxon>Bacillati</taxon>
        <taxon>Actinomycetota</taxon>
        <taxon>Actinomycetes</taxon>
        <taxon>Streptosporangiales</taxon>
        <taxon>Streptosporangiaceae</taxon>
        <taxon>Planobispora</taxon>
    </lineage>
</organism>
<reference evidence="3 4" key="1">
    <citation type="submission" date="2021-01" db="EMBL/GenBank/DDBJ databases">
        <title>Whole genome shotgun sequence of Planobispora siamensis NBRC 107568.</title>
        <authorList>
            <person name="Komaki H."/>
            <person name="Tamura T."/>
        </authorList>
    </citation>
    <scope>NUCLEOTIDE SEQUENCE [LARGE SCALE GENOMIC DNA]</scope>
    <source>
        <strain evidence="3 4">NBRC 107568</strain>
    </source>
</reference>
<dbReference type="Gene3D" id="2.160.20.10">
    <property type="entry name" value="Single-stranded right-handed beta-helix, Pectin lyase-like"/>
    <property type="match status" value="1"/>
</dbReference>
<dbReference type="InterPro" id="IPR011050">
    <property type="entry name" value="Pectin_lyase_fold/virulence"/>
</dbReference>
<keyword evidence="1" id="KW-0732">Signal</keyword>
<name>A0A8J3SP05_9ACTN</name>
<accession>A0A8J3SP05</accession>
<dbReference type="Proteomes" id="UP000619788">
    <property type="component" value="Unassembled WGS sequence"/>
</dbReference>
<dbReference type="Pfam" id="PF05048">
    <property type="entry name" value="NosD"/>
    <property type="match status" value="1"/>
</dbReference>
<dbReference type="InterPro" id="IPR012334">
    <property type="entry name" value="Pectin_lyas_fold"/>
</dbReference>
<dbReference type="InterPro" id="IPR007742">
    <property type="entry name" value="NosD_dom"/>
</dbReference>
<feature type="chain" id="PRO_5035168202" evidence="1">
    <location>
        <begin position="20"/>
        <end position="433"/>
    </location>
</feature>
<dbReference type="AlphaFoldDB" id="A0A8J3SP05"/>